<dbReference type="InterPro" id="IPR036457">
    <property type="entry name" value="PPM-type-like_dom_sf"/>
</dbReference>
<evidence type="ECO:0000259" key="3">
    <source>
        <dbReference type="PROSITE" id="PS50112"/>
    </source>
</evidence>
<dbReference type="Proteomes" id="UP001183809">
    <property type="component" value="Unassembled WGS sequence"/>
</dbReference>
<dbReference type="Gene3D" id="3.30.450.40">
    <property type="match status" value="1"/>
</dbReference>
<dbReference type="Pfam" id="PF08448">
    <property type="entry name" value="PAS_4"/>
    <property type="match status" value="1"/>
</dbReference>
<dbReference type="Pfam" id="PF13426">
    <property type="entry name" value="PAS_9"/>
    <property type="match status" value="1"/>
</dbReference>
<comment type="caution">
    <text evidence="4">The sequence shown here is derived from an EMBL/GenBank/DDBJ whole genome shotgun (WGS) entry which is preliminary data.</text>
</comment>
<dbReference type="InterPro" id="IPR036890">
    <property type="entry name" value="HATPase_C_sf"/>
</dbReference>
<dbReference type="SUPFAM" id="SSF55785">
    <property type="entry name" value="PYP-like sensor domain (PAS domain)"/>
    <property type="match status" value="2"/>
</dbReference>
<dbReference type="Gene3D" id="3.60.40.10">
    <property type="entry name" value="PPM-type phosphatase domain"/>
    <property type="match status" value="1"/>
</dbReference>
<dbReference type="SMART" id="SM00065">
    <property type="entry name" value="GAF"/>
    <property type="match status" value="1"/>
</dbReference>
<dbReference type="Gene3D" id="3.30.450.20">
    <property type="entry name" value="PAS domain"/>
    <property type="match status" value="2"/>
</dbReference>
<evidence type="ECO:0000256" key="1">
    <source>
        <dbReference type="ARBA" id="ARBA00022801"/>
    </source>
</evidence>
<dbReference type="InterPro" id="IPR035965">
    <property type="entry name" value="PAS-like_dom_sf"/>
</dbReference>
<dbReference type="Pfam" id="PF01590">
    <property type="entry name" value="GAF"/>
    <property type="match status" value="1"/>
</dbReference>
<dbReference type="Pfam" id="PF07228">
    <property type="entry name" value="SpoIIE"/>
    <property type="match status" value="1"/>
</dbReference>
<keyword evidence="5" id="KW-1185">Reference proteome</keyword>
<name>A0ABU2U933_9ACTN</name>
<dbReference type="SUPFAM" id="SSF55874">
    <property type="entry name" value="ATPase domain of HSP90 chaperone/DNA topoisomerase II/histidine kinase"/>
    <property type="match status" value="1"/>
</dbReference>
<dbReference type="InterPro" id="IPR001932">
    <property type="entry name" value="PPM-type_phosphatase-like_dom"/>
</dbReference>
<organism evidence="4 5">
    <name type="scientific">Streptomyces gibsoniae</name>
    <dbReference type="NCBI Taxonomy" id="3075529"/>
    <lineage>
        <taxon>Bacteria</taxon>
        <taxon>Bacillati</taxon>
        <taxon>Actinomycetota</taxon>
        <taxon>Actinomycetes</taxon>
        <taxon>Kitasatosporales</taxon>
        <taxon>Streptomycetaceae</taxon>
        <taxon>Streptomyces</taxon>
    </lineage>
</organism>
<dbReference type="SUPFAM" id="SSF55781">
    <property type="entry name" value="GAF domain-like"/>
    <property type="match status" value="1"/>
</dbReference>
<dbReference type="NCBIfam" id="TIGR00229">
    <property type="entry name" value="sensory_box"/>
    <property type="match status" value="1"/>
</dbReference>
<dbReference type="PANTHER" id="PTHR43156">
    <property type="entry name" value="STAGE II SPORULATION PROTEIN E-RELATED"/>
    <property type="match status" value="1"/>
</dbReference>
<gene>
    <name evidence="4" type="ORF">RM764_43620</name>
</gene>
<dbReference type="Gene3D" id="3.30.565.10">
    <property type="entry name" value="Histidine kinase-like ATPase, C-terminal domain"/>
    <property type="match status" value="1"/>
</dbReference>
<evidence type="ECO:0000313" key="5">
    <source>
        <dbReference type="Proteomes" id="UP001183809"/>
    </source>
</evidence>
<feature type="domain" description="PAS" evidence="3">
    <location>
        <begin position="6"/>
        <end position="46"/>
    </location>
</feature>
<dbReference type="PANTHER" id="PTHR43156:SF2">
    <property type="entry name" value="STAGE II SPORULATION PROTEIN E"/>
    <property type="match status" value="1"/>
</dbReference>
<dbReference type="InterPro" id="IPR003594">
    <property type="entry name" value="HATPase_dom"/>
</dbReference>
<evidence type="ECO:0000256" key="2">
    <source>
        <dbReference type="SAM" id="MobiDB-lite"/>
    </source>
</evidence>
<dbReference type="SMART" id="SM00331">
    <property type="entry name" value="PP2C_SIG"/>
    <property type="match status" value="1"/>
</dbReference>
<dbReference type="CDD" id="cd16936">
    <property type="entry name" value="HATPase_RsbW-like"/>
    <property type="match status" value="1"/>
</dbReference>
<protein>
    <submittedName>
        <fullName evidence="4">SpoIIE family protein phosphatase</fullName>
    </submittedName>
</protein>
<evidence type="ECO:0000313" key="4">
    <source>
        <dbReference type="EMBL" id="MDT0469745.1"/>
    </source>
</evidence>
<dbReference type="EMBL" id="JAVREY010000127">
    <property type="protein sequence ID" value="MDT0469745.1"/>
    <property type="molecule type" value="Genomic_DNA"/>
</dbReference>
<dbReference type="Pfam" id="PF13581">
    <property type="entry name" value="HATPase_c_2"/>
    <property type="match status" value="1"/>
</dbReference>
<dbReference type="InterPro" id="IPR000014">
    <property type="entry name" value="PAS"/>
</dbReference>
<dbReference type="PROSITE" id="PS50112">
    <property type="entry name" value="PAS"/>
    <property type="match status" value="1"/>
</dbReference>
<dbReference type="CDD" id="cd00130">
    <property type="entry name" value="PAS"/>
    <property type="match status" value="2"/>
</dbReference>
<dbReference type="InterPro" id="IPR052016">
    <property type="entry name" value="Bact_Sigma-Reg"/>
</dbReference>
<dbReference type="InterPro" id="IPR013656">
    <property type="entry name" value="PAS_4"/>
</dbReference>
<dbReference type="InterPro" id="IPR029016">
    <property type="entry name" value="GAF-like_dom_sf"/>
</dbReference>
<dbReference type="InterPro" id="IPR003018">
    <property type="entry name" value="GAF"/>
</dbReference>
<accession>A0ABU2U933</accession>
<dbReference type="RefSeq" id="WP_311701169.1">
    <property type="nucleotide sequence ID" value="NZ_JAVREY010000127.1"/>
</dbReference>
<sequence>MAGVVPLMIVDGAGVVLRWSSQAEMLLGRSADEVVGRSVTPLLTRPAEAAAPAEPAPDEVVLYDADGRVAAGDLRVRPLLRNGVVHWAVFPAPAQEALTPEVGTVVLQAMFMRAPVGLVVLDTKLRIMSANKTAQTLCGTDTEHLLGCHLADVYGFTSPGEVEAMLRGVLNSGVSAPERELRVRPADSSVGERMVGLSAFRLQDRQGTVLGVAVAMIDVGEREKARARLGVLDSVRKRVGQSLDVVVTCQDVAEALVPGFADVAVVEVVDSVARGEEPPLGPLDRSLPLRRAALRHSGPGQYRQAYPLGDVRALPFPTPFSQALTDLKPRVVTLDADTPWLTADPARAEAIRDFGSRTLLAVPLTLRGTVLGLLSLYRTEQAGSFDEMEVALASEVAAHTALSLDNARRYTREHTIATTVQRHLLAPSPSSQTAVETAHLFLPGDQGADGCWDALALPGARVALALCEVAGEGIYTAIATGQLRTTLNVLTALDLEPDELLARLNDTATRLAQERAALPHGDPLRQQTLTATCVYAVYDPLSRTCTIARAGHPAPMITHPDGTTEDPDLPDGPPLGRAEGPPFAQATIPLAEGSVLAFYTNSLLSASRTGLPSDPDLLGQVLADPHRPLQEMCDDVLYRLHDDARPGDFVLLLARTHGLAADHVGTWQLDHHPSAAGTARAHAQRQLSAWGVDDETAYATEVIVSELVTNAVRYGTPPLLLRIIKDRTLTCEVSDSSPSAPHLRHARTVDEGGRGLFICAQLAQRWGTRYSTDGKTVWTEQALQPHTDSHSGMAASATGPVPQ</sequence>
<proteinExistence type="predicted"/>
<keyword evidence="1" id="KW-0378">Hydrolase</keyword>
<feature type="region of interest" description="Disordered" evidence="2">
    <location>
        <begin position="784"/>
        <end position="803"/>
    </location>
</feature>
<reference evidence="5" key="1">
    <citation type="submission" date="2023-07" db="EMBL/GenBank/DDBJ databases">
        <title>30 novel species of actinomycetes from the DSMZ collection.</title>
        <authorList>
            <person name="Nouioui I."/>
        </authorList>
    </citation>
    <scope>NUCLEOTIDE SEQUENCE [LARGE SCALE GENOMIC DNA]</scope>
    <source>
        <strain evidence="5">DSM 41699</strain>
    </source>
</reference>